<sequence length="158" mass="17894">MSSYICSRTRSSFFFPLENSVFFSPDFFIGSSSSFPNTSPNTRFLPLSSLHEPSSPLLVSDPRNDSQWRPAAKGHRIFARCPDNGAKLNAYSHSLSFFLSFFLSFYILLSLSTACFVFHSFLALFNSFSSLILTVRNIFTSACFQTTSKEEKKMNEIK</sequence>
<dbReference type="Proteomes" id="UP000597762">
    <property type="component" value="Unassembled WGS sequence"/>
</dbReference>
<keyword evidence="1" id="KW-0812">Transmembrane</keyword>
<comment type="caution">
    <text evidence="2">The sequence shown here is derived from an EMBL/GenBank/DDBJ whole genome shotgun (WGS) entry which is preliminary data.</text>
</comment>
<keyword evidence="3" id="KW-1185">Reference proteome</keyword>
<evidence type="ECO:0000256" key="1">
    <source>
        <dbReference type="SAM" id="Phobius"/>
    </source>
</evidence>
<dbReference type="AlphaFoldDB" id="A0A812BCC8"/>
<keyword evidence="1" id="KW-0472">Membrane</keyword>
<protein>
    <submittedName>
        <fullName evidence="2">Uncharacterized protein</fullName>
    </submittedName>
</protein>
<evidence type="ECO:0000313" key="2">
    <source>
        <dbReference type="EMBL" id="CAE1225427.1"/>
    </source>
</evidence>
<organism evidence="2 3">
    <name type="scientific">Acanthosepion pharaonis</name>
    <name type="common">Pharaoh cuttlefish</name>
    <name type="synonym">Sepia pharaonis</name>
    <dbReference type="NCBI Taxonomy" id="158019"/>
    <lineage>
        <taxon>Eukaryota</taxon>
        <taxon>Metazoa</taxon>
        <taxon>Spiralia</taxon>
        <taxon>Lophotrochozoa</taxon>
        <taxon>Mollusca</taxon>
        <taxon>Cephalopoda</taxon>
        <taxon>Coleoidea</taxon>
        <taxon>Decapodiformes</taxon>
        <taxon>Sepiida</taxon>
        <taxon>Sepiina</taxon>
        <taxon>Sepiidae</taxon>
        <taxon>Acanthosepion</taxon>
    </lineage>
</organism>
<gene>
    <name evidence="2" type="ORF">SPHA_15699</name>
</gene>
<accession>A0A812BCC8</accession>
<feature type="transmembrane region" description="Helical" evidence="1">
    <location>
        <begin position="125"/>
        <end position="144"/>
    </location>
</feature>
<proteinExistence type="predicted"/>
<name>A0A812BCC8_ACAPH</name>
<evidence type="ECO:0000313" key="3">
    <source>
        <dbReference type="Proteomes" id="UP000597762"/>
    </source>
</evidence>
<feature type="transmembrane region" description="Helical" evidence="1">
    <location>
        <begin position="97"/>
        <end position="119"/>
    </location>
</feature>
<keyword evidence="1" id="KW-1133">Transmembrane helix</keyword>
<reference evidence="2" key="1">
    <citation type="submission" date="2021-01" db="EMBL/GenBank/DDBJ databases">
        <authorList>
            <person name="Li R."/>
            <person name="Bekaert M."/>
        </authorList>
    </citation>
    <scope>NUCLEOTIDE SEQUENCE</scope>
    <source>
        <strain evidence="2">Farmed</strain>
    </source>
</reference>
<dbReference type="EMBL" id="CAHIKZ030000548">
    <property type="protein sequence ID" value="CAE1225427.1"/>
    <property type="molecule type" value="Genomic_DNA"/>
</dbReference>